<evidence type="ECO:0000256" key="3">
    <source>
        <dbReference type="SAM" id="SignalP"/>
    </source>
</evidence>
<gene>
    <name evidence="4" type="primary">LOC103735708</name>
</gene>
<keyword evidence="2" id="KW-0472">Membrane</keyword>
<dbReference type="PANTHER" id="PTHR10424">
    <property type="entry name" value="VIRAL ENVELOPE PROTEIN"/>
    <property type="match status" value="1"/>
</dbReference>
<dbReference type="OMA" id="WGCESIS"/>
<evidence type="ECO:0000256" key="1">
    <source>
        <dbReference type="SAM" id="MobiDB-lite"/>
    </source>
</evidence>
<proteinExistence type="predicted"/>
<dbReference type="InterPro" id="IPR008981">
    <property type="entry name" value="FMuLV_rcpt-bd"/>
</dbReference>
<keyword evidence="3" id="KW-0732">Signal</keyword>
<dbReference type="GeneID" id="103735708"/>
<keyword evidence="2" id="KW-0812">Transmembrane</keyword>
<sequence length="601" mass="66372">MAASPDRKPLKAKTHYNLMILILFSLIPAIQCPNPHAVYNITWTLIGLRDNQPLNQTSKVGTLGATFPSLSFDLCKLIPGACCGTGGRFHGVYACPGNGREPDLITSCKGPEVGYCAVWGCETAGTTYWKPSSSWDLIKLSETGSRICTGTNRLTLELTENGKKADWSLQKTWGIYVYLPDWGWKDPFGLITIRREYSVLAPPQSVGPNPVLPDQRPASVPRAPSLDSRNQTHSRPQTPLSPTPTTPGTGDRLLNLIKGAFQALNQSDPGKTKSCWLCLNPQPPYYEGIAIQGNYSNHTEAPPACLTGEHQLTLTQVTSSGTCIGNPPTTSKFCNETAIIYPGNYYLVPPSGTYWACSTGLTPCVSATMLNSTRDFCVLIQLWPRIYWHEDDYVLNFYENSPTRFKREPISLTLAVLLGVGGITAGIGTGATALVRTDQYMLLHQAMNQDLLALEKSVRALKDSLTSLSEVVLQNRRGLDLLFLKQGGLCAALKEQCCFYADQTGIVTETLDRLKHRLEERKRHLESQQGWFENLYNRSPWFTTLVSTLAGPLVLLLLILTLGPCILNRLVQFVKERLSVVQALVLTSQYQALRTEDPDML</sequence>
<reference evidence="5" key="1">
    <citation type="submission" date="2025-05" db="UniProtKB">
        <authorList>
            <consortium name="Ensembl"/>
        </authorList>
    </citation>
    <scope>IDENTIFICATION</scope>
</reference>
<protein>
    <submittedName>
        <fullName evidence="4">MLV-related proviral Env polyprotein-like</fullName>
    </submittedName>
</protein>
<evidence type="ECO:0000313" key="5">
    <source>
        <dbReference type="Ensembl" id="ENSNGAP00000011718.1"/>
    </source>
</evidence>
<dbReference type="OrthoDB" id="9634693at2759"/>
<dbReference type="Pfam" id="PF00429">
    <property type="entry name" value="TLV_coat"/>
    <property type="match status" value="1"/>
</dbReference>
<dbReference type="InterPro" id="IPR018154">
    <property type="entry name" value="TLV/ENV_coat_polyprotein"/>
</dbReference>
<feature type="signal peptide" evidence="3">
    <location>
        <begin position="1"/>
        <end position="32"/>
    </location>
</feature>
<dbReference type="Ensembl" id="ENSNGAT00000022215.1">
    <property type="protein sequence ID" value="ENSNGAP00000016594.1"/>
    <property type="gene ID" value="ENSNGAG00000017284.1"/>
</dbReference>
<dbReference type="CDD" id="cd09851">
    <property type="entry name" value="HTLV-1-like_HR1-HR2"/>
    <property type="match status" value="1"/>
</dbReference>
<dbReference type="Gene3D" id="3.90.310.10">
    <property type="entry name" value="ENV polyprotein, receptor-binding domain"/>
    <property type="match status" value="1"/>
</dbReference>
<dbReference type="Ensembl" id="ENSNGAT00000017270.1">
    <property type="protein sequence ID" value="ENSNGAP00000011718.1"/>
    <property type="gene ID" value="ENSNGAG00000013788.1"/>
</dbReference>
<dbReference type="Ensembl" id="ENSNGAT00000013410.1">
    <property type="protein sequence ID" value="ENSNGAP00000007918.1"/>
    <property type="gene ID" value="ENSNGAG00000011044.1"/>
</dbReference>
<keyword evidence="6" id="KW-1185">Reference proteome</keyword>
<dbReference type="SUPFAM" id="SSF49830">
    <property type="entry name" value="ENV polyprotein, receptor-binding domain"/>
    <property type="match status" value="1"/>
</dbReference>
<keyword evidence="2" id="KW-1133">Transmembrane helix</keyword>
<dbReference type="KEGG" id="ngi:103735708"/>
<dbReference type="Ensembl" id="ENSNGAT00000018056.1">
    <property type="protein sequence ID" value="ENSNGAP00000012496.1"/>
    <property type="gene ID" value="ENSNGAG00000014350.1"/>
</dbReference>
<dbReference type="Proteomes" id="UP000694381">
    <property type="component" value="Unassembled WGS sequence"/>
</dbReference>
<organism evidence="5 6">
    <name type="scientific">Nannospalax galili</name>
    <name type="common">Northern Israeli blind subterranean mole rat</name>
    <name type="synonym">Spalax galili</name>
    <dbReference type="NCBI Taxonomy" id="1026970"/>
    <lineage>
        <taxon>Eukaryota</taxon>
        <taxon>Metazoa</taxon>
        <taxon>Chordata</taxon>
        <taxon>Craniata</taxon>
        <taxon>Vertebrata</taxon>
        <taxon>Euteleostomi</taxon>
        <taxon>Mammalia</taxon>
        <taxon>Eutheria</taxon>
        <taxon>Euarchontoglires</taxon>
        <taxon>Glires</taxon>
        <taxon>Rodentia</taxon>
        <taxon>Myomorpha</taxon>
        <taxon>Muroidea</taxon>
        <taxon>Spalacidae</taxon>
        <taxon>Spalacinae</taxon>
        <taxon>Nannospalax</taxon>
    </lineage>
</organism>
<dbReference type="SUPFAM" id="SSF58069">
    <property type="entry name" value="Virus ectodomain"/>
    <property type="match status" value="1"/>
</dbReference>
<dbReference type="GeneTree" id="ENSGT00690000102286"/>
<evidence type="ECO:0000313" key="6">
    <source>
        <dbReference type="Proteomes" id="UP000694381"/>
    </source>
</evidence>
<dbReference type="Gene3D" id="1.10.287.210">
    <property type="match status" value="1"/>
</dbReference>
<feature type="transmembrane region" description="Helical" evidence="2">
    <location>
        <begin position="541"/>
        <end position="567"/>
    </location>
</feature>
<evidence type="ECO:0000256" key="2">
    <source>
        <dbReference type="SAM" id="Phobius"/>
    </source>
</evidence>
<feature type="transmembrane region" description="Helical" evidence="2">
    <location>
        <begin position="412"/>
        <end position="435"/>
    </location>
</feature>
<feature type="region of interest" description="Disordered" evidence="1">
    <location>
        <begin position="203"/>
        <end position="252"/>
    </location>
</feature>
<dbReference type="PANTHER" id="PTHR10424:SF72">
    <property type="entry name" value="BC035947 PROTEIN-RELATED"/>
    <property type="match status" value="1"/>
</dbReference>
<feature type="chain" id="PRO_5044681651" evidence="3">
    <location>
        <begin position="33"/>
        <end position="601"/>
    </location>
</feature>
<dbReference type="AlphaFoldDB" id="A0A8C6R1N6"/>
<dbReference type="Ensembl" id="ENSNGAT00000006563.1">
    <property type="protein sequence ID" value="ENSNGAP00000004182.1"/>
    <property type="gene ID" value="ENSNGAG00000005348.1"/>
</dbReference>
<evidence type="ECO:0000313" key="4">
    <source>
        <dbReference type="Ensembl" id="ENSNGAP00000004182.1"/>
    </source>
</evidence>
<accession>A0A8C6R1N6</accession>
<name>A0A8C6R1N6_NANGA</name>
<dbReference type="KEGG" id="ngi:103730674"/>